<evidence type="ECO:0000313" key="4">
    <source>
        <dbReference type="EMBL" id="SAL86634.1"/>
    </source>
</evidence>
<dbReference type="Gene3D" id="3.30.1220.10">
    <property type="entry name" value="CobW-like, C-terminal domain"/>
    <property type="match status" value="1"/>
</dbReference>
<name>A0A158KZT7_9BURK</name>
<evidence type="ECO:0000256" key="2">
    <source>
        <dbReference type="ARBA" id="ARBA00023186"/>
    </source>
</evidence>
<comment type="caution">
    <text evidence="4">The sequence shown here is derived from an EMBL/GenBank/DDBJ whole genome shotgun (WGS) entry which is preliminary data.</text>
</comment>
<dbReference type="InterPro" id="IPR011629">
    <property type="entry name" value="CobW-like_C"/>
</dbReference>
<keyword evidence="1" id="KW-0547">Nucleotide-binding</keyword>
<keyword evidence="5" id="KW-1185">Reference proteome</keyword>
<accession>A0A158KZT7</accession>
<dbReference type="SUPFAM" id="SSF90002">
    <property type="entry name" value="Hypothetical protein YjiA, C-terminal domain"/>
    <property type="match status" value="1"/>
</dbReference>
<dbReference type="Proteomes" id="UP000054925">
    <property type="component" value="Unassembled WGS sequence"/>
</dbReference>
<dbReference type="EMBL" id="FCOL02000259">
    <property type="protein sequence ID" value="SAL86634.1"/>
    <property type="molecule type" value="Genomic_DNA"/>
</dbReference>
<organism evidence="4 5">
    <name type="scientific">Caballeronia terrestris</name>
    <dbReference type="NCBI Taxonomy" id="1226301"/>
    <lineage>
        <taxon>Bacteria</taxon>
        <taxon>Pseudomonadati</taxon>
        <taxon>Pseudomonadota</taxon>
        <taxon>Betaproteobacteria</taxon>
        <taxon>Burkholderiales</taxon>
        <taxon>Burkholderiaceae</taxon>
        <taxon>Caballeronia</taxon>
    </lineage>
</organism>
<proteinExistence type="predicted"/>
<protein>
    <submittedName>
        <fullName evidence="4">GTP-binding protein YjiA</fullName>
    </submittedName>
</protein>
<reference evidence="4" key="1">
    <citation type="submission" date="2016-01" db="EMBL/GenBank/DDBJ databases">
        <authorList>
            <person name="Peeters C."/>
        </authorList>
    </citation>
    <scope>NUCLEOTIDE SEQUENCE [LARGE SCALE GENOMIC DNA]</scope>
    <source>
        <strain evidence="4">LMG 22937</strain>
    </source>
</reference>
<sequence length="77" mass="9080">MVRLWSMTGINRLVQAEGQQLLRMKGVLNLHDESRRLYFHSVNMLLDTTFGKAWQRDEARENHLVNDRTPSRCRPDA</sequence>
<evidence type="ECO:0000259" key="3">
    <source>
        <dbReference type="Pfam" id="PF07683"/>
    </source>
</evidence>
<gene>
    <name evidence="4" type="ORF">AWB67_07243</name>
</gene>
<dbReference type="Pfam" id="PF07683">
    <property type="entry name" value="CobW_C"/>
    <property type="match status" value="1"/>
</dbReference>
<dbReference type="AlphaFoldDB" id="A0A158KZT7"/>
<evidence type="ECO:0000256" key="1">
    <source>
        <dbReference type="ARBA" id="ARBA00022741"/>
    </source>
</evidence>
<dbReference type="GO" id="GO:0000166">
    <property type="term" value="F:nucleotide binding"/>
    <property type="evidence" value="ECO:0007669"/>
    <property type="project" value="UniProtKB-KW"/>
</dbReference>
<evidence type="ECO:0000313" key="5">
    <source>
        <dbReference type="Proteomes" id="UP000054925"/>
    </source>
</evidence>
<feature type="domain" description="CobW C-terminal" evidence="3">
    <location>
        <begin position="10"/>
        <end position="65"/>
    </location>
</feature>
<keyword evidence="2" id="KW-0143">Chaperone</keyword>
<dbReference type="InterPro" id="IPR036627">
    <property type="entry name" value="CobW-likC_sf"/>
</dbReference>